<dbReference type="Proteomes" id="UP000660745">
    <property type="component" value="Unassembled WGS sequence"/>
</dbReference>
<feature type="domain" description="GerMN" evidence="2">
    <location>
        <begin position="189"/>
        <end position="305"/>
    </location>
</feature>
<feature type="domain" description="Lipoprotein LpqB C-terminal" evidence="3">
    <location>
        <begin position="344"/>
        <end position="584"/>
    </location>
</feature>
<evidence type="ECO:0000256" key="1">
    <source>
        <dbReference type="SAM" id="SignalP"/>
    </source>
</evidence>
<dbReference type="InterPro" id="IPR019606">
    <property type="entry name" value="GerMN"/>
</dbReference>
<dbReference type="SUPFAM" id="SSF63829">
    <property type="entry name" value="Calcium-dependent phosphotriesterase"/>
    <property type="match status" value="1"/>
</dbReference>
<keyword evidence="6" id="KW-1185">Reference proteome</keyword>
<dbReference type="Pfam" id="PF10646">
    <property type="entry name" value="Germane"/>
    <property type="match status" value="1"/>
</dbReference>
<comment type="caution">
    <text evidence="5">The sequence shown here is derived from an EMBL/GenBank/DDBJ whole genome shotgun (WGS) entry which is preliminary data.</text>
</comment>
<feature type="signal peptide" evidence="1">
    <location>
        <begin position="1"/>
        <end position="25"/>
    </location>
</feature>
<evidence type="ECO:0008006" key="7">
    <source>
        <dbReference type="Google" id="ProtNLM"/>
    </source>
</evidence>
<evidence type="ECO:0000259" key="4">
    <source>
        <dbReference type="Pfam" id="PF25976"/>
    </source>
</evidence>
<dbReference type="RefSeq" id="WP_189138801.1">
    <property type="nucleotide sequence ID" value="NZ_BMNK01000003.1"/>
</dbReference>
<dbReference type="PROSITE" id="PS51257">
    <property type="entry name" value="PROKAR_LIPOPROTEIN"/>
    <property type="match status" value="1"/>
</dbReference>
<evidence type="ECO:0000313" key="5">
    <source>
        <dbReference type="EMBL" id="GGP05722.1"/>
    </source>
</evidence>
<protein>
    <recommendedName>
        <fullName evidence="7">GerMN domain-containing protein</fullName>
    </recommendedName>
</protein>
<feature type="domain" description="Lipoprotein LpqB N-terminal" evidence="4">
    <location>
        <begin position="55"/>
        <end position="181"/>
    </location>
</feature>
<reference evidence="5" key="2">
    <citation type="submission" date="2020-09" db="EMBL/GenBank/DDBJ databases">
        <authorList>
            <person name="Sun Q."/>
            <person name="Zhou Y."/>
        </authorList>
    </citation>
    <scope>NUCLEOTIDE SEQUENCE</scope>
    <source>
        <strain evidence="5">CGMCC 4.7430</strain>
    </source>
</reference>
<reference evidence="5" key="1">
    <citation type="journal article" date="2014" name="Int. J. Syst. Evol. Microbiol.">
        <title>Complete genome sequence of Corynebacterium casei LMG S-19264T (=DSM 44701T), isolated from a smear-ripened cheese.</title>
        <authorList>
            <consortium name="US DOE Joint Genome Institute (JGI-PGF)"/>
            <person name="Walter F."/>
            <person name="Albersmeier A."/>
            <person name="Kalinowski J."/>
            <person name="Ruckert C."/>
        </authorList>
    </citation>
    <scope>NUCLEOTIDE SEQUENCE</scope>
    <source>
        <strain evidence="5">CGMCC 4.7430</strain>
    </source>
</reference>
<accession>A0A918E3V4</accession>
<gene>
    <name evidence="5" type="ORF">GCM10012278_26400</name>
</gene>
<keyword evidence="1" id="KW-0732">Signal</keyword>
<dbReference type="Pfam" id="PF10647">
    <property type="entry name" value="Gmad1"/>
    <property type="match status" value="1"/>
</dbReference>
<feature type="chain" id="PRO_5038711194" description="GerMN domain-containing protein" evidence="1">
    <location>
        <begin position="26"/>
        <end position="586"/>
    </location>
</feature>
<evidence type="ECO:0000313" key="6">
    <source>
        <dbReference type="Proteomes" id="UP000660745"/>
    </source>
</evidence>
<dbReference type="EMBL" id="BMNK01000003">
    <property type="protein sequence ID" value="GGP05722.1"/>
    <property type="molecule type" value="Genomic_DNA"/>
</dbReference>
<dbReference type="InterPro" id="IPR018910">
    <property type="entry name" value="LpqB_C"/>
</dbReference>
<dbReference type="AlphaFoldDB" id="A0A918E3V4"/>
<evidence type="ECO:0000259" key="3">
    <source>
        <dbReference type="Pfam" id="PF10647"/>
    </source>
</evidence>
<evidence type="ECO:0000259" key="2">
    <source>
        <dbReference type="Pfam" id="PF10646"/>
    </source>
</evidence>
<sequence>MTSTRRLAAALACALAAVLSGSGCAVIPVGGPFPVDEAGSGDSVTVPFQRMVAVEPKKEWSAQQVVEGLQAAMAAYGDDPSILPKYLTEEARRVWKPDGAVTVIDNAFRFDDIVENKEKKETIVTILGTKIAQINEDDTYVPVAPAEDGKVTRAITLVKDAAGAFRVNLLPQGLLLTDADVRRAYRPTNLYYLNGTSAGDREPDRLVADRVRLRVKPTESFAQTVVERLIEGPTSALEGAVGNEFPVKARVRSIRSSEDRVVINLAGPFTADTFLEGLKAQLRASLSYNKLASGRTLEVQIDGEPFSVTGPLVIEPSLPEKWLGSEDNQVFYTSHGAVQMMRGDGEGEPLVGPAGQPGGDHSGFAIAKDRDRVAARSAAGGIWVTRHAAEARWQESIPGTELTDPSWHRDGTLWTFDRHNGQVLRSHPAVSRGPEHVAAPALQGMDVTSLRMARDGVRVAVRIGTGQVQVGALNGGGAGAMLSNFHLLTMAERDDKILDIAWGDGDHLLVLVQTKAGQVVKEINVSDGETTQLPTTSKLLTSLAAVGEIILATTEDGKEILEFARDKQTWIPKPATAVDGPLFPLG</sequence>
<dbReference type="Pfam" id="PF25976">
    <property type="entry name" value="LpqB_N"/>
    <property type="match status" value="1"/>
</dbReference>
<organism evidence="5 6">
    <name type="scientific">Nonomuraea glycinis</name>
    <dbReference type="NCBI Taxonomy" id="2047744"/>
    <lineage>
        <taxon>Bacteria</taxon>
        <taxon>Bacillati</taxon>
        <taxon>Actinomycetota</taxon>
        <taxon>Actinomycetes</taxon>
        <taxon>Streptosporangiales</taxon>
        <taxon>Streptosporangiaceae</taxon>
        <taxon>Nonomuraea</taxon>
    </lineage>
</organism>
<dbReference type="InterPro" id="IPR059026">
    <property type="entry name" value="LpqB_N"/>
</dbReference>
<name>A0A918E3V4_9ACTN</name>
<proteinExistence type="predicted"/>